<feature type="domain" description="Methyl-accepting transducer" evidence="10">
    <location>
        <begin position="273"/>
        <end position="502"/>
    </location>
</feature>
<dbReference type="PANTHER" id="PTHR43531:SF14">
    <property type="entry name" value="METHYL-ACCEPTING CHEMOTAXIS PROTEIN I-RELATED"/>
    <property type="match status" value="1"/>
</dbReference>
<protein>
    <submittedName>
        <fullName evidence="11">Membrane protein</fullName>
    </submittedName>
</protein>
<keyword evidence="6 9" id="KW-0472">Membrane</keyword>
<keyword evidence="4 9" id="KW-0812">Transmembrane</keyword>
<keyword evidence="5 9" id="KW-1133">Transmembrane helix</keyword>
<dbReference type="STRING" id="1458275.AZ34_10630"/>
<evidence type="ECO:0000313" key="12">
    <source>
        <dbReference type="Proteomes" id="UP000023268"/>
    </source>
</evidence>
<gene>
    <name evidence="11" type="ORF">AZ34_10630</name>
</gene>
<dbReference type="PROSITE" id="PS50111">
    <property type="entry name" value="CHEMOTAXIS_TRANSDUC_2"/>
    <property type="match status" value="1"/>
</dbReference>
<dbReference type="SMART" id="SM00283">
    <property type="entry name" value="MA"/>
    <property type="match status" value="1"/>
</dbReference>
<evidence type="ECO:0000256" key="9">
    <source>
        <dbReference type="SAM" id="Phobius"/>
    </source>
</evidence>
<dbReference type="InterPro" id="IPR004089">
    <property type="entry name" value="MCPsignal_dom"/>
</dbReference>
<keyword evidence="3" id="KW-0488">Methylation</keyword>
<dbReference type="Proteomes" id="UP000023268">
    <property type="component" value="Unassembled WGS sequence"/>
</dbReference>
<evidence type="ECO:0000256" key="7">
    <source>
        <dbReference type="ARBA" id="ARBA00029447"/>
    </source>
</evidence>
<dbReference type="Pfam" id="PF17200">
    <property type="entry name" value="sCache_2"/>
    <property type="match status" value="1"/>
</dbReference>
<dbReference type="PANTHER" id="PTHR43531">
    <property type="entry name" value="PROTEIN ICFG"/>
    <property type="match status" value="1"/>
</dbReference>
<evidence type="ECO:0000313" key="11">
    <source>
        <dbReference type="EMBL" id="EYC51483.1"/>
    </source>
</evidence>
<dbReference type="PRINTS" id="PR00260">
    <property type="entry name" value="CHEMTRNSDUCR"/>
</dbReference>
<sequence>MFQFSSMSLGKRLGSLIVSAILGLILLLAFFMVSERSLLLQERKDAVRQATEVAHGLMVHFHDQALKGQMSMDEAKQRAMSAIKALRYSGSEYFWINDMHPRMVMHPIRPELDGNDLTQNKDPNGKHLFMEMVKVVKAQGAGDVDYMWPKPGHSTPVQKVSHVKGFAPWGWIVGSGVYIDTVDASILQRVLHSSLGALILALLMLGFGLLIVRSIVRQLGGEPAHVGHIMHRMAEGDLSVDVELKSGDGHSLMHGIKALRDSMAATVARVRRGSESVSMASAEIAQGNQDLSSRTESQASALEQTAASMEELGSTVKQNAANAMQANQLAQSASTVAIQGGEVVSEVVKTMKGISESSRKIVDIINVIDGIAFQTNILALNAAVEAARAGEQGRGFAVVASEVRTLAGRSAAAAKEIKALITASVDQVGQGAALVDRAGTTMEQVVNSIRLVSDIVAEISTASNEQSSGVAQVGEAVTNMDQATQQNAALVEQLAAATTGLRSQAQELVSAVAMFRLDAVVPVERSGGKTQPAIGSLGPALALPA</sequence>
<evidence type="ECO:0000259" key="10">
    <source>
        <dbReference type="PROSITE" id="PS50111"/>
    </source>
</evidence>
<dbReference type="GO" id="GO:0005886">
    <property type="term" value="C:plasma membrane"/>
    <property type="evidence" value="ECO:0007669"/>
    <property type="project" value="UniProtKB-SubCell"/>
</dbReference>
<accession>A0A016XJU8</accession>
<dbReference type="GO" id="GO:0006935">
    <property type="term" value="P:chemotaxis"/>
    <property type="evidence" value="ECO:0007669"/>
    <property type="project" value="InterPro"/>
</dbReference>
<evidence type="ECO:0000256" key="1">
    <source>
        <dbReference type="ARBA" id="ARBA00004651"/>
    </source>
</evidence>
<dbReference type="Gene3D" id="3.30.450.20">
    <property type="entry name" value="PAS domain"/>
    <property type="match status" value="1"/>
</dbReference>
<reference evidence="11 12" key="1">
    <citation type="submission" date="2014-02" db="EMBL/GenBank/DDBJ databases">
        <title>Draft Genome of Hylemonella gracilis isolated from the Niagara River.</title>
        <authorList>
            <person name="Pawlowski D.R."/>
            <person name="Koudelka G.B."/>
        </authorList>
    </citation>
    <scope>NUCLEOTIDE SEQUENCE [LARGE SCALE GENOMIC DNA]</scope>
    <source>
        <strain evidence="11 12">Niagara R</strain>
    </source>
</reference>
<comment type="subcellular location">
    <subcellularLocation>
        <location evidence="1">Cell membrane</location>
        <topology evidence="1">Multi-pass membrane protein</topology>
    </subcellularLocation>
</comment>
<keyword evidence="8" id="KW-0807">Transducer</keyword>
<dbReference type="EMBL" id="JEMG01000001">
    <property type="protein sequence ID" value="EYC51483.1"/>
    <property type="molecule type" value="Genomic_DNA"/>
</dbReference>
<comment type="caution">
    <text evidence="11">The sequence shown here is derived from an EMBL/GenBank/DDBJ whole genome shotgun (WGS) entry which is preliminary data.</text>
</comment>
<name>A0A016XJU8_9BURK</name>
<dbReference type="InterPro" id="IPR004090">
    <property type="entry name" value="Chemotax_Me-accpt_rcpt"/>
</dbReference>
<dbReference type="Pfam" id="PF00015">
    <property type="entry name" value="MCPsignal"/>
    <property type="match status" value="1"/>
</dbReference>
<keyword evidence="2" id="KW-1003">Cell membrane</keyword>
<evidence type="ECO:0000256" key="5">
    <source>
        <dbReference type="ARBA" id="ARBA00022989"/>
    </source>
</evidence>
<organism evidence="11 12">
    <name type="scientific">Hylemonella gracilis str. Niagara R</name>
    <dbReference type="NCBI Taxonomy" id="1458275"/>
    <lineage>
        <taxon>Bacteria</taxon>
        <taxon>Pseudomonadati</taxon>
        <taxon>Pseudomonadota</taxon>
        <taxon>Betaproteobacteria</taxon>
        <taxon>Burkholderiales</taxon>
        <taxon>Comamonadaceae</taxon>
        <taxon>Hylemonella</taxon>
    </lineage>
</organism>
<proteinExistence type="inferred from homology"/>
<dbReference type="SMART" id="SM01049">
    <property type="entry name" value="Cache_2"/>
    <property type="match status" value="1"/>
</dbReference>
<dbReference type="AlphaFoldDB" id="A0A016XJU8"/>
<comment type="similarity">
    <text evidence="7">Belongs to the methyl-accepting chemotaxis (MCP) protein family.</text>
</comment>
<feature type="transmembrane region" description="Helical" evidence="9">
    <location>
        <begin position="12"/>
        <end position="33"/>
    </location>
</feature>
<dbReference type="GO" id="GO:0004888">
    <property type="term" value="F:transmembrane signaling receptor activity"/>
    <property type="evidence" value="ECO:0007669"/>
    <property type="project" value="InterPro"/>
</dbReference>
<evidence type="ECO:0000256" key="4">
    <source>
        <dbReference type="ARBA" id="ARBA00022692"/>
    </source>
</evidence>
<dbReference type="Gene3D" id="1.10.287.950">
    <property type="entry name" value="Methyl-accepting chemotaxis protein"/>
    <property type="match status" value="1"/>
</dbReference>
<dbReference type="SUPFAM" id="SSF58104">
    <property type="entry name" value="Methyl-accepting chemotaxis protein (MCP) signaling domain"/>
    <property type="match status" value="1"/>
</dbReference>
<feature type="transmembrane region" description="Helical" evidence="9">
    <location>
        <begin position="195"/>
        <end position="216"/>
    </location>
</feature>
<dbReference type="GO" id="GO:0007165">
    <property type="term" value="P:signal transduction"/>
    <property type="evidence" value="ECO:0007669"/>
    <property type="project" value="UniProtKB-KW"/>
</dbReference>
<dbReference type="CDD" id="cd11386">
    <property type="entry name" value="MCP_signal"/>
    <property type="match status" value="1"/>
</dbReference>
<evidence type="ECO:0000256" key="3">
    <source>
        <dbReference type="ARBA" id="ARBA00022481"/>
    </source>
</evidence>
<evidence type="ECO:0000256" key="8">
    <source>
        <dbReference type="PROSITE-ProRule" id="PRU00284"/>
    </source>
</evidence>
<dbReference type="FunFam" id="1.10.287.950:FF:000001">
    <property type="entry name" value="Methyl-accepting chemotaxis sensory transducer"/>
    <property type="match status" value="1"/>
</dbReference>
<dbReference type="InterPro" id="IPR033480">
    <property type="entry name" value="sCache_2"/>
</dbReference>
<dbReference type="InterPro" id="IPR051310">
    <property type="entry name" value="MCP_chemotaxis"/>
</dbReference>
<evidence type="ECO:0000256" key="2">
    <source>
        <dbReference type="ARBA" id="ARBA00022475"/>
    </source>
</evidence>
<dbReference type="eggNOG" id="COG0840">
    <property type="taxonomic scope" value="Bacteria"/>
</dbReference>
<evidence type="ECO:0000256" key="6">
    <source>
        <dbReference type="ARBA" id="ARBA00023136"/>
    </source>
</evidence>